<evidence type="ECO:0000313" key="2">
    <source>
        <dbReference type="Proteomes" id="UP001597601"/>
    </source>
</evidence>
<accession>A0ABW5XN51</accession>
<comment type="caution">
    <text evidence="1">The sequence shown here is derived from an EMBL/GenBank/DDBJ whole genome shotgun (WGS) entry which is preliminary data.</text>
</comment>
<name>A0ABW5XN51_9SPHI</name>
<reference evidence="2" key="1">
    <citation type="journal article" date="2019" name="Int. J. Syst. Evol. Microbiol.">
        <title>The Global Catalogue of Microorganisms (GCM) 10K type strain sequencing project: providing services to taxonomists for standard genome sequencing and annotation.</title>
        <authorList>
            <consortium name="The Broad Institute Genomics Platform"/>
            <consortium name="The Broad Institute Genome Sequencing Center for Infectious Disease"/>
            <person name="Wu L."/>
            <person name="Ma J."/>
        </authorList>
    </citation>
    <scope>NUCLEOTIDE SEQUENCE [LARGE SCALE GENOMIC DNA]</scope>
    <source>
        <strain evidence="2">KCTC 52232</strain>
    </source>
</reference>
<evidence type="ECO:0000313" key="1">
    <source>
        <dbReference type="EMBL" id="MFD2864123.1"/>
    </source>
</evidence>
<protein>
    <recommendedName>
        <fullName evidence="3">Secreted protein</fullName>
    </recommendedName>
</protein>
<dbReference type="Gene3D" id="3.40.50.1110">
    <property type="entry name" value="SGNH hydrolase"/>
    <property type="match status" value="1"/>
</dbReference>
<dbReference type="EMBL" id="JBHUON010000004">
    <property type="protein sequence ID" value="MFD2864123.1"/>
    <property type="molecule type" value="Genomic_DNA"/>
</dbReference>
<dbReference type="InterPro" id="IPR036514">
    <property type="entry name" value="SGNH_hydro_sf"/>
</dbReference>
<sequence length="117" mass="12959">MPNRDRRGFIRDIATLTAFGVLTQAKLMAAVPTGKPKTADPVKERDLIFVFQGDSITDGQRSRNGDLNNNIGHGYAFSITSRLGADFPDRNLTFLTEAMPVAILTAWQAAGRKMYWI</sequence>
<organism evidence="1 2">
    <name type="scientific">Mucilaginibacter antarcticus</name>
    <dbReference type="NCBI Taxonomy" id="1855725"/>
    <lineage>
        <taxon>Bacteria</taxon>
        <taxon>Pseudomonadati</taxon>
        <taxon>Bacteroidota</taxon>
        <taxon>Sphingobacteriia</taxon>
        <taxon>Sphingobacteriales</taxon>
        <taxon>Sphingobacteriaceae</taxon>
        <taxon>Mucilaginibacter</taxon>
    </lineage>
</organism>
<keyword evidence="2" id="KW-1185">Reference proteome</keyword>
<evidence type="ECO:0008006" key="3">
    <source>
        <dbReference type="Google" id="ProtNLM"/>
    </source>
</evidence>
<proteinExistence type="predicted"/>
<dbReference type="RefSeq" id="WP_377124332.1">
    <property type="nucleotide sequence ID" value="NZ_JBHUHN010000001.1"/>
</dbReference>
<dbReference type="Proteomes" id="UP001597601">
    <property type="component" value="Unassembled WGS sequence"/>
</dbReference>
<gene>
    <name evidence="1" type="ORF">ACFSYC_05425</name>
</gene>